<accession>A0A1X9SXP6</accession>
<dbReference type="KEGG" id="camy:CSUIS_1094"/>
<dbReference type="EMBL" id="CP018789">
    <property type="protein sequence ID" value="ARR00899.1"/>
    <property type="molecule type" value="Genomic_DNA"/>
</dbReference>
<evidence type="ECO:0000313" key="2">
    <source>
        <dbReference type="EMBL" id="ARR00899.1"/>
    </source>
</evidence>
<name>A0A1X9SXP6_9BACT</name>
<keyword evidence="1" id="KW-1133">Transmembrane helix</keyword>
<reference evidence="3 5" key="3">
    <citation type="submission" date="2024-01" db="EMBL/GenBank/DDBJ databases">
        <title>Campylobacter porcellus sp. nov.</title>
        <authorList>
            <person name="Papic B."/>
            <person name="Gruntar I."/>
        </authorList>
    </citation>
    <scope>NUCLEOTIDE SEQUENCE [LARGE SCALE GENOMIC DNA]</scope>
    <source>
        <strain evidence="3 5">CX2-4855-23</strain>
    </source>
</reference>
<dbReference type="Proteomes" id="UP001331664">
    <property type="component" value="Unassembled WGS sequence"/>
</dbReference>
<keyword evidence="1" id="KW-0812">Transmembrane</keyword>
<evidence type="ECO:0000313" key="5">
    <source>
        <dbReference type="Proteomes" id="UP001331664"/>
    </source>
</evidence>
<reference evidence="4" key="1">
    <citation type="journal article" date="2017" name="Genome Biol. Evol.">
        <title>Comparative Genomic Analysis Identifies a Campylobacter Clade Deficient in Selenium Metabolism.</title>
        <authorList>
            <person name="Miller W.G."/>
            <person name="Yee E."/>
            <person name="Lopes B.S."/>
            <person name="Chapman M.H."/>
            <person name="Huynh S."/>
            <person name="Bono J.L."/>
            <person name="Parker C.T."/>
            <person name="Strachan N.J.C."/>
            <person name="Forbes K.J."/>
        </authorList>
    </citation>
    <scope>NUCLEOTIDE SEQUENCE [LARGE SCALE GENOMIC DNA]</scope>
    <source>
        <strain evidence="4">RM6137</strain>
    </source>
</reference>
<organism evidence="2 4">
    <name type="scientific">Campylobacter porcelli</name>
    <dbReference type="NCBI Taxonomy" id="1660073"/>
    <lineage>
        <taxon>Bacteria</taxon>
        <taxon>Pseudomonadati</taxon>
        <taxon>Campylobacterota</taxon>
        <taxon>Epsilonproteobacteria</taxon>
        <taxon>Campylobacterales</taxon>
        <taxon>Campylobacteraceae</taxon>
        <taxon>Campylobacter</taxon>
    </lineage>
</organism>
<keyword evidence="5" id="KW-1185">Reference proteome</keyword>
<dbReference type="EMBL" id="JAZBRD010000004">
    <property type="protein sequence ID" value="MEE3744381.1"/>
    <property type="molecule type" value="Genomic_DNA"/>
</dbReference>
<gene>
    <name evidence="2" type="ORF">CSUIS_1094</name>
    <name evidence="3" type="ORF">V2I23_03635</name>
</gene>
<evidence type="ECO:0000313" key="4">
    <source>
        <dbReference type="Proteomes" id="UP000194260"/>
    </source>
</evidence>
<proteinExistence type="predicted"/>
<dbReference type="RefSeq" id="WP_086242233.1">
    <property type="nucleotide sequence ID" value="NZ_CP018789.1"/>
</dbReference>
<dbReference type="STRING" id="1660073.CSUIS_1094"/>
<dbReference type="AlphaFoldDB" id="A0A1X9SXP6"/>
<reference evidence="2" key="2">
    <citation type="journal article" date="2017" name="Genome Biol. Evol.">
        <title>Comparative genomic analysis identifies a Campylobacter clade deficient in selenium metabolism.</title>
        <authorList>
            <person name="Miller W.G."/>
            <person name="Yee E."/>
            <person name="Lopes B.S."/>
            <person name="Chapman M.H."/>
            <person name="Huynh S."/>
            <person name="Bono J.L."/>
            <person name="Parker C.T."/>
            <person name="Strachan N.J.C."/>
            <person name="Forbes K.J."/>
        </authorList>
    </citation>
    <scope>NUCLEOTIDE SEQUENCE [LARGE SCALE GENOMIC DNA]</scope>
    <source>
        <strain evidence="2">RM6137</strain>
    </source>
</reference>
<dbReference type="Proteomes" id="UP000194260">
    <property type="component" value="Chromosome"/>
</dbReference>
<protein>
    <submittedName>
        <fullName evidence="2">Uncharacterized protein</fullName>
    </submittedName>
</protein>
<sequence length="149" mass="16671">MNGSIIFNESFVFIAMVVVAIVLGIVGVVVIKSLKKEKQILKTTTTQSSSDTKITLEDLIIIVSDKKSSKEEVAKAVLYFIQKFPFPPKTGGRVPSNAIAYLKFISLVASHKKSDAKLISYMTNELDKLYFDYVSEIEQYKNIGLRSRI</sequence>
<evidence type="ECO:0000313" key="3">
    <source>
        <dbReference type="EMBL" id="MEE3744381.1"/>
    </source>
</evidence>
<evidence type="ECO:0000256" key="1">
    <source>
        <dbReference type="SAM" id="Phobius"/>
    </source>
</evidence>
<keyword evidence="1" id="KW-0472">Membrane</keyword>
<feature type="transmembrane region" description="Helical" evidence="1">
    <location>
        <begin position="12"/>
        <end position="31"/>
    </location>
</feature>